<sequence>MNRVLITGANQGMGLATTKLFLKKGWRVAMVDINEELGKKECDKLKTEYGNVIEFFKCNISDISDIKSMRESIAMKFDGGVDGIVNCAGIFATGACHNLEEDQWDKIMDVDVKAIYLIAKVFIPYMMSQKKGSIVNVASCAGIQGDYNMVAYCAAKGAVVNMTRAMALDYGKYNIRTNTVSPAACATPMFKKNPQEVQETFAEANPLKHLCTPEEVAHAIYFLISEESNSCNGTNLEVTGGINIACGSPVVQEG</sequence>
<comment type="similarity">
    <text evidence="1">Belongs to the short-chain dehydrogenases/reductases (SDR) family.</text>
</comment>
<evidence type="ECO:0000256" key="2">
    <source>
        <dbReference type="ARBA" id="ARBA00023002"/>
    </source>
</evidence>
<accession>A0A9W5Y832</accession>
<dbReference type="PRINTS" id="PR00080">
    <property type="entry name" value="SDRFAMILY"/>
</dbReference>
<proteinExistence type="inferred from homology"/>
<dbReference type="RefSeq" id="WP_281813709.1">
    <property type="nucleotide sequence ID" value="NZ_BRLB01000002.1"/>
</dbReference>
<reference evidence="3" key="1">
    <citation type="submission" date="2022-06" db="EMBL/GenBank/DDBJ databases">
        <title>Vallitalea longa sp. nov., an anaerobic bacterium isolated from marine sediment.</title>
        <authorList>
            <person name="Hirano S."/>
            <person name="Terahara T."/>
            <person name="Mori K."/>
            <person name="Hamada M."/>
            <person name="Matsumoto R."/>
            <person name="Kobayashi T."/>
        </authorList>
    </citation>
    <scope>NUCLEOTIDE SEQUENCE</scope>
    <source>
        <strain evidence="3">SH18-1</strain>
    </source>
</reference>
<gene>
    <name evidence="3" type="primary">fabG_1</name>
    <name evidence="3" type="ORF">SH1V18_13320</name>
</gene>
<dbReference type="SUPFAM" id="SSF51735">
    <property type="entry name" value="NAD(P)-binding Rossmann-fold domains"/>
    <property type="match status" value="1"/>
</dbReference>
<dbReference type="PANTHER" id="PTHR43477">
    <property type="entry name" value="DIHYDROANTICAPSIN 7-DEHYDROGENASE"/>
    <property type="match status" value="1"/>
</dbReference>
<keyword evidence="4" id="KW-1185">Reference proteome</keyword>
<name>A0A9W5Y832_9FIRM</name>
<dbReference type="EMBL" id="BRLB01000002">
    <property type="protein sequence ID" value="GKX28852.1"/>
    <property type="molecule type" value="Genomic_DNA"/>
</dbReference>
<dbReference type="Gene3D" id="3.40.50.720">
    <property type="entry name" value="NAD(P)-binding Rossmann-like Domain"/>
    <property type="match status" value="1"/>
</dbReference>
<dbReference type="PROSITE" id="PS00061">
    <property type="entry name" value="ADH_SHORT"/>
    <property type="match status" value="1"/>
</dbReference>
<dbReference type="Proteomes" id="UP001144256">
    <property type="component" value="Unassembled WGS sequence"/>
</dbReference>
<dbReference type="AlphaFoldDB" id="A0A9W5Y832"/>
<protein>
    <submittedName>
        <fullName evidence="3">3-oxoacyl-[acyl-carrier-protein] reductase FabG</fullName>
    </submittedName>
</protein>
<dbReference type="InterPro" id="IPR051122">
    <property type="entry name" value="SDR_DHRS6-like"/>
</dbReference>
<dbReference type="CDD" id="cd05233">
    <property type="entry name" value="SDR_c"/>
    <property type="match status" value="1"/>
</dbReference>
<evidence type="ECO:0000313" key="4">
    <source>
        <dbReference type="Proteomes" id="UP001144256"/>
    </source>
</evidence>
<keyword evidence="2" id="KW-0560">Oxidoreductase</keyword>
<evidence type="ECO:0000256" key="1">
    <source>
        <dbReference type="ARBA" id="ARBA00006484"/>
    </source>
</evidence>
<dbReference type="InterPro" id="IPR002347">
    <property type="entry name" value="SDR_fam"/>
</dbReference>
<dbReference type="PRINTS" id="PR00081">
    <property type="entry name" value="GDHRDH"/>
</dbReference>
<organism evidence="3 4">
    <name type="scientific">Vallitalea longa</name>
    <dbReference type="NCBI Taxonomy" id="2936439"/>
    <lineage>
        <taxon>Bacteria</taxon>
        <taxon>Bacillati</taxon>
        <taxon>Bacillota</taxon>
        <taxon>Clostridia</taxon>
        <taxon>Lachnospirales</taxon>
        <taxon>Vallitaleaceae</taxon>
        <taxon>Vallitalea</taxon>
    </lineage>
</organism>
<comment type="caution">
    <text evidence="3">The sequence shown here is derived from an EMBL/GenBank/DDBJ whole genome shotgun (WGS) entry which is preliminary data.</text>
</comment>
<dbReference type="PANTHER" id="PTHR43477:SF1">
    <property type="entry name" value="DIHYDROANTICAPSIN 7-DEHYDROGENASE"/>
    <property type="match status" value="1"/>
</dbReference>
<dbReference type="InterPro" id="IPR020904">
    <property type="entry name" value="Sc_DH/Rdtase_CS"/>
</dbReference>
<dbReference type="FunFam" id="3.40.50.720:FF:000084">
    <property type="entry name" value="Short-chain dehydrogenase reductase"/>
    <property type="match status" value="1"/>
</dbReference>
<dbReference type="Pfam" id="PF13561">
    <property type="entry name" value="adh_short_C2"/>
    <property type="match status" value="1"/>
</dbReference>
<evidence type="ECO:0000313" key="3">
    <source>
        <dbReference type="EMBL" id="GKX28852.1"/>
    </source>
</evidence>
<dbReference type="GO" id="GO:0008206">
    <property type="term" value="P:bile acid metabolic process"/>
    <property type="evidence" value="ECO:0007669"/>
    <property type="project" value="UniProtKB-ARBA"/>
</dbReference>
<dbReference type="GO" id="GO:0016491">
    <property type="term" value="F:oxidoreductase activity"/>
    <property type="evidence" value="ECO:0007669"/>
    <property type="project" value="UniProtKB-KW"/>
</dbReference>
<dbReference type="InterPro" id="IPR036291">
    <property type="entry name" value="NAD(P)-bd_dom_sf"/>
</dbReference>